<evidence type="ECO:0000256" key="2">
    <source>
        <dbReference type="ARBA" id="ARBA00006666"/>
    </source>
</evidence>
<keyword evidence="11 12" id="KW-0407">Ion channel</keyword>
<evidence type="ECO:0000313" key="16">
    <source>
        <dbReference type="EMBL" id="KAJ8308908.1"/>
    </source>
</evidence>
<evidence type="ECO:0000256" key="10">
    <source>
        <dbReference type="ARBA" id="ARBA00023136"/>
    </source>
</evidence>
<evidence type="ECO:0000256" key="1">
    <source>
        <dbReference type="ARBA" id="ARBA00004141"/>
    </source>
</evidence>
<dbReference type="SUPFAM" id="SSF81324">
    <property type="entry name" value="Voltage-gated potassium channels"/>
    <property type="match status" value="2"/>
</dbReference>
<dbReference type="PANTHER" id="PTHR11003:SF345">
    <property type="entry name" value="TWIK FAMILY OF POTASSIUM CHANNELS PROTEIN 18"/>
    <property type="match status" value="1"/>
</dbReference>
<keyword evidence="7" id="KW-0630">Potassium</keyword>
<keyword evidence="4" id="KW-0633">Potassium transport</keyword>
<dbReference type="PRINTS" id="PR01333">
    <property type="entry name" value="2POREKCHANEL"/>
</dbReference>
<dbReference type="Proteomes" id="UP001217089">
    <property type="component" value="Unassembled WGS sequence"/>
</dbReference>
<evidence type="ECO:0000256" key="3">
    <source>
        <dbReference type="ARBA" id="ARBA00022448"/>
    </source>
</evidence>
<keyword evidence="6" id="KW-0631">Potassium channel</keyword>
<keyword evidence="9 12" id="KW-0406">Ion transport</keyword>
<feature type="transmembrane region" description="Helical" evidence="14">
    <location>
        <begin position="194"/>
        <end position="213"/>
    </location>
</feature>
<dbReference type="InterPro" id="IPR003092">
    <property type="entry name" value="2pore_dom_K_chnl_TASK"/>
</dbReference>
<keyword evidence="10 14" id="KW-0472">Membrane</keyword>
<organism evidence="16 17">
    <name type="scientific">Tegillarca granosa</name>
    <name type="common">Malaysian cockle</name>
    <name type="synonym">Anadara granosa</name>
    <dbReference type="NCBI Taxonomy" id="220873"/>
    <lineage>
        <taxon>Eukaryota</taxon>
        <taxon>Metazoa</taxon>
        <taxon>Spiralia</taxon>
        <taxon>Lophotrochozoa</taxon>
        <taxon>Mollusca</taxon>
        <taxon>Bivalvia</taxon>
        <taxon>Autobranchia</taxon>
        <taxon>Pteriomorphia</taxon>
        <taxon>Arcoida</taxon>
        <taxon>Arcoidea</taxon>
        <taxon>Arcidae</taxon>
        <taxon>Tegillarca</taxon>
    </lineage>
</organism>
<comment type="similarity">
    <text evidence="2 12">Belongs to the two pore domain potassium channel (TC 1.A.1.8) family.</text>
</comment>
<name>A0ABQ9F031_TEGGR</name>
<evidence type="ECO:0000313" key="17">
    <source>
        <dbReference type="Proteomes" id="UP001217089"/>
    </source>
</evidence>
<feature type="domain" description="Potassium channel" evidence="15">
    <location>
        <begin position="172"/>
        <end position="249"/>
    </location>
</feature>
<keyword evidence="17" id="KW-1185">Reference proteome</keyword>
<keyword evidence="5 12" id="KW-0812">Transmembrane</keyword>
<dbReference type="EMBL" id="JARBDR010000657">
    <property type="protein sequence ID" value="KAJ8308908.1"/>
    <property type="molecule type" value="Genomic_DNA"/>
</dbReference>
<feature type="domain" description="Potassium channel" evidence="15">
    <location>
        <begin position="77"/>
        <end position="138"/>
    </location>
</feature>
<feature type="transmembrane region" description="Helical" evidence="14">
    <location>
        <begin position="225"/>
        <end position="243"/>
    </location>
</feature>
<accession>A0ABQ9F031</accession>
<comment type="subcellular location">
    <subcellularLocation>
        <location evidence="1">Membrane</location>
        <topology evidence="1">Multi-pass membrane protein</topology>
    </subcellularLocation>
</comment>
<dbReference type="Pfam" id="PF07885">
    <property type="entry name" value="Ion_trans_2"/>
    <property type="match status" value="2"/>
</dbReference>
<keyword evidence="8 14" id="KW-1133">Transmembrane helix</keyword>
<feature type="compositionally biased region" description="Basic and acidic residues" evidence="13">
    <location>
        <begin position="274"/>
        <end position="293"/>
    </location>
</feature>
<evidence type="ECO:0000256" key="13">
    <source>
        <dbReference type="SAM" id="MobiDB-lite"/>
    </source>
</evidence>
<proteinExistence type="inferred from homology"/>
<keyword evidence="3 12" id="KW-0813">Transport</keyword>
<feature type="transmembrane region" description="Helical" evidence="14">
    <location>
        <begin position="116"/>
        <end position="139"/>
    </location>
</feature>
<dbReference type="InterPro" id="IPR013099">
    <property type="entry name" value="K_chnl_dom"/>
</dbReference>
<evidence type="ECO:0000259" key="15">
    <source>
        <dbReference type="Pfam" id="PF07885"/>
    </source>
</evidence>
<reference evidence="16 17" key="1">
    <citation type="submission" date="2022-12" db="EMBL/GenBank/DDBJ databases">
        <title>Chromosome-level genome of Tegillarca granosa.</title>
        <authorList>
            <person name="Kim J."/>
        </authorList>
    </citation>
    <scope>NUCLEOTIDE SEQUENCE [LARGE SCALE GENOMIC DNA]</scope>
    <source>
        <strain evidence="16">Teg-2019</strain>
        <tissue evidence="16">Adductor muscle</tissue>
    </source>
</reference>
<sequence>MKCLTVVILIGILALYILIGGAIFFALERDNETSSSSSTLTYYYNFLNTHTCVSDTEMQTFVRAILTAYDQGIIALNTSSSAPQWDFANSAFFAMTCVTTIGYGNQSPSTAGGRVFFIFFALVGIPLNAVVLVGIGSKISIALKKFRKYVWIKKHPKVDGILKTIAIALIGLLILILVPSGIFSAVEGWTFGESIYYCVVSLTTVGFGDFVAGSGDTDYRVGYRFFIAVWLLIGLAWVAFILGETSEYYKESAEKNEKKSKKKEGEEENGSAVDMKDVEKNAKTENEKDSERN</sequence>
<comment type="caution">
    <text evidence="16">The sequence shown here is derived from an EMBL/GenBank/DDBJ whole genome shotgun (WGS) entry which is preliminary data.</text>
</comment>
<evidence type="ECO:0000256" key="9">
    <source>
        <dbReference type="ARBA" id="ARBA00023065"/>
    </source>
</evidence>
<evidence type="ECO:0000256" key="7">
    <source>
        <dbReference type="ARBA" id="ARBA00022958"/>
    </source>
</evidence>
<dbReference type="PRINTS" id="PR01095">
    <property type="entry name" value="TASKCHANNEL"/>
</dbReference>
<dbReference type="Gene3D" id="1.10.287.70">
    <property type="match status" value="1"/>
</dbReference>
<evidence type="ECO:0000256" key="11">
    <source>
        <dbReference type="ARBA" id="ARBA00023303"/>
    </source>
</evidence>
<evidence type="ECO:0000256" key="12">
    <source>
        <dbReference type="RuleBase" id="RU003857"/>
    </source>
</evidence>
<evidence type="ECO:0000256" key="6">
    <source>
        <dbReference type="ARBA" id="ARBA00022826"/>
    </source>
</evidence>
<evidence type="ECO:0000256" key="8">
    <source>
        <dbReference type="ARBA" id="ARBA00022989"/>
    </source>
</evidence>
<feature type="transmembrane region" description="Helical" evidence="14">
    <location>
        <begin position="160"/>
        <end position="182"/>
    </location>
</feature>
<evidence type="ECO:0000256" key="4">
    <source>
        <dbReference type="ARBA" id="ARBA00022538"/>
    </source>
</evidence>
<evidence type="ECO:0000256" key="5">
    <source>
        <dbReference type="ARBA" id="ARBA00022692"/>
    </source>
</evidence>
<protein>
    <recommendedName>
        <fullName evidence="15">Potassium channel domain-containing protein</fullName>
    </recommendedName>
</protein>
<evidence type="ECO:0000256" key="14">
    <source>
        <dbReference type="SAM" id="Phobius"/>
    </source>
</evidence>
<dbReference type="PANTHER" id="PTHR11003">
    <property type="entry name" value="POTASSIUM CHANNEL, SUBFAMILY K"/>
    <property type="match status" value="1"/>
</dbReference>
<gene>
    <name evidence="16" type="ORF">KUTeg_013782</name>
</gene>
<feature type="transmembrane region" description="Helical" evidence="14">
    <location>
        <begin position="6"/>
        <end position="27"/>
    </location>
</feature>
<dbReference type="InterPro" id="IPR003280">
    <property type="entry name" value="2pore_dom_K_chnl"/>
</dbReference>
<feature type="region of interest" description="Disordered" evidence="13">
    <location>
        <begin position="251"/>
        <end position="293"/>
    </location>
</feature>